<gene>
    <name evidence="1" type="ORF">BCR33DRAFT_765371</name>
</gene>
<sequence length="166" mass="18880">MLVYGMNLEKSRCTPDPVEFGKLVMNVAMTKYRMLDKYFGGQAVTVAVFVGFGCSWDSGCPLTLIKQETDVFYGQCMHIPALCGNAFVERLFEGAKSLLENQGSSERETILQSRCFWYQCYLHSVIPLLCTEEERLKLERIVDRGRIERKAAFDNLVDALDALELK</sequence>
<evidence type="ECO:0000313" key="1">
    <source>
        <dbReference type="EMBL" id="ORY45529.1"/>
    </source>
</evidence>
<name>A0A1Y2CER1_9FUNG</name>
<keyword evidence="2" id="KW-1185">Reference proteome</keyword>
<dbReference type="OrthoDB" id="10316808at2759"/>
<evidence type="ECO:0000313" key="2">
    <source>
        <dbReference type="Proteomes" id="UP000193642"/>
    </source>
</evidence>
<reference evidence="1 2" key="1">
    <citation type="submission" date="2016-07" db="EMBL/GenBank/DDBJ databases">
        <title>Pervasive Adenine N6-methylation of Active Genes in Fungi.</title>
        <authorList>
            <consortium name="DOE Joint Genome Institute"/>
            <person name="Mondo S.J."/>
            <person name="Dannebaum R.O."/>
            <person name="Kuo R.C."/>
            <person name="Labutti K."/>
            <person name="Haridas S."/>
            <person name="Kuo A."/>
            <person name="Salamov A."/>
            <person name="Ahrendt S.R."/>
            <person name="Lipzen A."/>
            <person name="Sullivan W."/>
            <person name="Andreopoulos W.B."/>
            <person name="Clum A."/>
            <person name="Lindquist E."/>
            <person name="Daum C."/>
            <person name="Ramamoorthy G.K."/>
            <person name="Gryganskyi A."/>
            <person name="Culley D."/>
            <person name="Magnuson J.K."/>
            <person name="James T.Y."/>
            <person name="O'Malley M.A."/>
            <person name="Stajich J.E."/>
            <person name="Spatafora J.W."/>
            <person name="Visel A."/>
            <person name="Grigoriev I.V."/>
        </authorList>
    </citation>
    <scope>NUCLEOTIDE SEQUENCE [LARGE SCALE GENOMIC DNA]</scope>
    <source>
        <strain evidence="1 2">JEL800</strain>
    </source>
</reference>
<comment type="caution">
    <text evidence="1">The sequence shown here is derived from an EMBL/GenBank/DDBJ whole genome shotgun (WGS) entry which is preliminary data.</text>
</comment>
<dbReference type="AlphaFoldDB" id="A0A1Y2CER1"/>
<dbReference type="Proteomes" id="UP000193642">
    <property type="component" value="Unassembled WGS sequence"/>
</dbReference>
<organism evidence="1 2">
    <name type="scientific">Rhizoclosmatium globosum</name>
    <dbReference type="NCBI Taxonomy" id="329046"/>
    <lineage>
        <taxon>Eukaryota</taxon>
        <taxon>Fungi</taxon>
        <taxon>Fungi incertae sedis</taxon>
        <taxon>Chytridiomycota</taxon>
        <taxon>Chytridiomycota incertae sedis</taxon>
        <taxon>Chytridiomycetes</taxon>
        <taxon>Chytridiales</taxon>
        <taxon>Chytriomycetaceae</taxon>
        <taxon>Rhizoclosmatium</taxon>
    </lineage>
</organism>
<protein>
    <submittedName>
        <fullName evidence="1">Uncharacterized protein</fullName>
    </submittedName>
</protein>
<accession>A0A1Y2CER1</accession>
<dbReference type="EMBL" id="MCGO01000019">
    <property type="protein sequence ID" value="ORY45529.1"/>
    <property type="molecule type" value="Genomic_DNA"/>
</dbReference>
<proteinExistence type="predicted"/>